<comment type="caution">
    <text evidence="1">The sequence shown here is derived from an EMBL/GenBank/DDBJ whole genome shotgun (WGS) entry which is preliminary data.</text>
</comment>
<dbReference type="EMBL" id="BDFE01000015">
    <property type="protein sequence ID" value="GAU08319.1"/>
    <property type="molecule type" value="Genomic_DNA"/>
</dbReference>
<gene>
    <name evidence="1" type="ORF">DPF_1025</name>
</gene>
<dbReference type="RefSeq" id="WP_069857813.1">
    <property type="nucleotide sequence ID" value="NZ_BDFE01000015.1"/>
</dbReference>
<evidence type="ECO:0000313" key="2">
    <source>
        <dbReference type="Proteomes" id="UP000095200"/>
    </source>
</evidence>
<reference evidence="2" key="1">
    <citation type="submission" date="2016-06" db="EMBL/GenBank/DDBJ databases">
        <title>Draft genome sequence of Desulfoplanes formicivorans strain Pf12B.</title>
        <authorList>
            <person name="Watanabe M."/>
            <person name="Kojima H."/>
            <person name="Fukui M."/>
        </authorList>
    </citation>
    <scope>NUCLEOTIDE SEQUENCE [LARGE SCALE GENOMIC DNA]</scope>
    <source>
        <strain evidence="2">Pf12B</strain>
    </source>
</reference>
<dbReference type="AlphaFoldDB" id="A0A194AHS0"/>
<evidence type="ECO:0000313" key="1">
    <source>
        <dbReference type="EMBL" id="GAU08319.1"/>
    </source>
</evidence>
<organism evidence="1 2">
    <name type="scientific">Desulfoplanes formicivorans</name>
    <dbReference type="NCBI Taxonomy" id="1592317"/>
    <lineage>
        <taxon>Bacteria</taxon>
        <taxon>Pseudomonadati</taxon>
        <taxon>Thermodesulfobacteriota</taxon>
        <taxon>Desulfovibrionia</taxon>
        <taxon>Desulfovibrionales</taxon>
        <taxon>Desulfoplanaceae</taxon>
        <taxon>Desulfoplanes</taxon>
    </lineage>
</organism>
<proteinExistence type="predicted"/>
<name>A0A194AHS0_9BACT</name>
<dbReference type="Proteomes" id="UP000095200">
    <property type="component" value="Unassembled WGS sequence"/>
</dbReference>
<protein>
    <submittedName>
        <fullName evidence="1">Uncharacterized protein</fullName>
    </submittedName>
</protein>
<sequence length="68" mass="7641">MQKTIEITIDPGTHARNLSPKDAEELDMRMKAFEIAVRMNPSLIEEFVNVAEPLQMASPRQSGPSRES</sequence>
<keyword evidence="2" id="KW-1185">Reference proteome</keyword>
<accession>A0A194AHS0</accession>